<evidence type="ECO:0000256" key="2">
    <source>
        <dbReference type="SAM" id="SignalP"/>
    </source>
</evidence>
<name>A0A1M6AQ91_9RHOB</name>
<dbReference type="Pfam" id="PF13778">
    <property type="entry name" value="DUF4174"/>
    <property type="match status" value="1"/>
</dbReference>
<feature type="signal peptide" evidence="2">
    <location>
        <begin position="1"/>
        <end position="22"/>
    </location>
</feature>
<accession>A0A1M6AQ91</accession>
<evidence type="ECO:0000313" key="5">
    <source>
        <dbReference type="Proteomes" id="UP000184292"/>
    </source>
</evidence>
<dbReference type="RefSeq" id="WP_073326278.1">
    <property type="nucleotide sequence ID" value="NZ_FQYO01000001.1"/>
</dbReference>
<dbReference type="InterPro" id="IPR025232">
    <property type="entry name" value="DUF4174"/>
</dbReference>
<gene>
    <name evidence="4" type="ORF">SAMN05444417_0563</name>
</gene>
<evidence type="ECO:0000256" key="1">
    <source>
        <dbReference type="ARBA" id="ARBA00022729"/>
    </source>
</evidence>
<dbReference type="OrthoDB" id="7362103at2"/>
<evidence type="ECO:0000313" key="4">
    <source>
        <dbReference type="EMBL" id="SHI38632.1"/>
    </source>
</evidence>
<reference evidence="4 5" key="1">
    <citation type="submission" date="2016-11" db="EMBL/GenBank/DDBJ databases">
        <authorList>
            <person name="Jaros S."/>
            <person name="Januszkiewicz K."/>
            <person name="Wedrychowicz H."/>
        </authorList>
    </citation>
    <scope>NUCLEOTIDE SEQUENCE [LARGE SCALE GENOMIC DNA]</scope>
    <source>
        <strain evidence="4 5">DSM 100565</strain>
    </source>
</reference>
<organism evidence="4 5">
    <name type="scientific">Wenxinia saemankumensis</name>
    <dbReference type="NCBI Taxonomy" id="1447782"/>
    <lineage>
        <taxon>Bacteria</taxon>
        <taxon>Pseudomonadati</taxon>
        <taxon>Pseudomonadota</taxon>
        <taxon>Alphaproteobacteria</taxon>
        <taxon>Rhodobacterales</taxon>
        <taxon>Roseobacteraceae</taxon>
        <taxon>Wenxinia</taxon>
    </lineage>
</organism>
<feature type="domain" description="DUF4174" evidence="3">
    <location>
        <begin position="61"/>
        <end position="162"/>
    </location>
</feature>
<dbReference type="Proteomes" id="UP000184292">
    <property type="component" value="Unassembled WGS sequence"/>
</dbReference>
<dbReference type="STRING" id="1447782.SAMN05444417_0563"/>
<keyword evidence="1 2" id="KW-0732">Signal</keyword>
<dbReference type="EMBL" id="FQYO01000001">
    <property type="protein sequence ID" value="SHI38632.1"/>
    <property type="molecule type" value="Genomic_DNA"/>
</dbReference>
<protein>
    <recommendedName>
        <fullName evidence="3">DUF4174 domain-containing protein</fullName>
    </recommendedName>
</protein>
<proteinExistence type="predicted"/>
<dbReference type="AlphaFoldDB" id="A0A1M6AQ91"/>
<feature type="chain" id="PRO_5012386941" description="DUF4174 domain-containing protein" evidence="2">
    <location>
        <begin position="23"/>
        <end position="167"/>
    </location>
</feature>
<keyword evidence="5" id="KW-1185">Reference proteome</keyword>
<sequence length="167" mass="17906">MGHARQIAAALALCAAAAPALAQESLASTEAPAVSDASELSAVERWEMDPGVFLDAADVTLADFLYIARPVIVFADSPNDPRFAEQVAMLEADLGQLVVRDVVVILDSDPSAESDARAQLRPRGFGIVLISKDGRIAQRKPDPFTVREIGRAIDKMPLRQQEIREGG</sequence>
<evidence type="ECO:0000259" key="3">
    <source>
        <dbReference type="Pfam" id="PF13778"/>
    </source>
</evidence>